<name>A0A853KWM3_9PROT</name>
<dbReference type="InterPro" id="IPR007757">
    <property type="entry name" value="MT-A70-like"/>
</dbReference>
<protein>
    <submittedName>
        <fullName evidence="5">DNA methyltransferase</fullName>
    </submittedName>
</protein>
<evidence type="ECO:0000256" key="1">
    <source>
        <dbReference type="ARBA" id="ARBA00022603"/>
    </source>
</evidence>
<proteinExistence type="inferred from homology"/>
<dbReference type="RefSeq" id="WP_064782227.1">
    <property type="nucleotide sequence ID" value="NZ_JPVZ01000011.1"/>
</dbReference>
<organism evidence="5 6">
    <name type="scientific">Thalassospira tepidiphila MCCC 1A03514</name>
    <dbReference type="NCBI Taxonomy" id="1177930"/>
    <lineage>
        <taxon>Bacteria</taxon>
        <taxon>Pseudomonadati</taxon>
        <taxon>Pseudomonadota</taxon>
        <taxon>Alphaproteobacteria</taxon>
        <taxon>Rhodospirillales</taxon>
        <taxon>Thalassospiraceae</taxon>
        <taxon>Thalassospira</taxon>
    </lineage>
</organism>
<dbReference type="PROSITE" id="PS51143">
    <property type="entry name" value="MT_A70"/>
    <property type="match status" value="1"/>
</dbReference>
<reference evidence="5 6" key="1">
    <citation type="submission" date="2014-07" db="EMBL/GenBank/DDBJ databases">
        <title>Draft genome sequence of Thalassospira tepidiphila 1-1B.</title>
        <authorList>
            <person name="Lai Q."/>
            <person name="Shao Z."/>
        </authorList>
    </citation>
    <scope>NUCLEOTIDE SEQUENCE [LARGE SCALE GENOMIC DNA]</scope>
    <source>
        <strain evidence="5 6">MCCC 1A03514</strain>
    </source>
</reference>
<dbReference type="PANTHER" id="PTHR12829">
    <property type="entry name" value="N6-ADENOSINE-METHYLTRANSFERASE"/>
    <property type="match status" value="1"/>
</dbReference>
<evidence type="ECO:0000256" key="2">
    <source>
        <dbReference type="ARBA" id="ARBA00022679"/>
    </source>
</evidence>
<dbReference type="EMBL" id="JPVZ01000011">
    <property type="protein sequence ID" value="OAZ08068.1"/>
    <property type="molecule type" value="Genomic_DNA"/>
</dbReference>
<sequence>MQFPSLKYGVIYADPPWQFKTYSDKGLEKSPQAHYGCESLDEIKRIPVEFAADNDSVCFMWATFPMLPEAIDLMKAWGFTYKSGGAWHKKTKHGKTAFGTGYVFRSATELFLVGTRGKPSINNRSTRNLIEAQVREHSRKPDCTYDLIEGLFDGPYLELFARQTRPGWDAWGNEVGKFDAEAAE</sequence>
<dbReference type="Proteomes" id="UP000094009">
    <property type="component" value="Unassembled WGS sequence"/>
</dbReference>
<evidence type="ECO:0000256" key="4">
    <source>
        <dbReference type="PROSITE-ProRule" id="PRU00489"/>
    </source>
</evidence>
<dbReference type="PANTHER" id="PTHR12829:SF7">
    <property type="entry name" value="N6-ADENOSINE-METHYLTRANSFERASE CATALYTIC SUBUNIT"/>
    <property type="match status" value="1"/>
</dbReference>
<evidence type="ECO:0000313" key="5">
    <source>
        <dbReference type="EMBL" id="OAZ08068.1"/>
    </source>
</evidence>
<accession>A0A853KWM3</accession>
<keyword evidence="3" id="KW-0949">S-adenosyl-L-methionine</keyword>
<comment type="caution">
    <text evidence="5">The sequence shown here is derived from an EMBL/GenBank/DDBJ whole genome shotgun (WGS) entry which is preliminary data.</text>
</comment>
<dbReference type="AlphaFoldDB" id="A0A853KWM3"/>
<keyword evidence="2 5" id="KW-0808">Transferase</keyword>
<dbReference type="SUPFAM" id="SSF53335">
    <property type="entry name" value="S-adenosyl-L-methionine-dependent methyltransferases"/>
    <property type="match status" value="1"/>
</dbReference>
<gene>
    <name evidence="5" type="ORF">TH4_18620</name>
</gene>
<comment type="similarity">
    <text evidence="4">Belongs to the MT-A70-like family.</text>
</comment>
<dbReference type="Gene3D" id="3.40.50.150">
    <property type="entry name" value="Vaccinia Virus protein VP39"/>
    <property type="match status" value="1"/>
</dbReference>
<evidence type="ECO:0000313" key="6">
    <source>
        <dbReference type="Proteomes" id="UP000094009"/>
    </source>
</evidence>
<dbReference type="GO" id="GO:0032259">
    <property type="term" value="P:methylation"/>
    <property type="evidence" value="ECO:0007669"/>
    <property type="project" value="UniProtKB-KW"/>
</dbReference>
<dbReference type="GO" id="GO:0008168">
    <property type="term" value="F:methyltransferase activity"/>
    <property type="evidence" value="ECO:0007669"/>
    <property type="project" value="UniProtKB-KW"/>
</dbReference>
<dbReference type="Pfam" id="PF05063">
    <property type="entry name" value="MT-A70"/>
    <property type="match status" value="1"/>
</dbReference>
<dbReference type="InterPro" id="IPR029063">
    <property type="entry name" value="SAM-dependent_MTases_sf"/>
</dbReference>
<evidence type="ECO:0000256" key="3">
    <source>
        <dbReference type="ARBA" id="ARBA00022691"/>
    </source>
</evidence>
<keyword evidence="1 5" id="KW-0489">Methyltransferase</keyword>